<reference evidence="3 4" key="1">
    <citation type="submission" date="2014-05" db="EMBL/GenBank/DDBJ databases">
        <title>De novo Genome Sequence of Spirocheata sp.</title>
        <authorList>
            <person name="Shivani Y."/>
            <person name="Subhash Y."/>
            <person name="Tushar L."/>
            <person name="Sasikala C."/>
            <person name="Ramana C.V."/>
        </authorList>
    </citation>
    <scope>NUCLEOTIDE SEQUENCE [LARGE SCALE GENOMIC DNA]</scope>
    <source>
        <strain evidence="3 4">JC230</strain>
    </source>
</reference>
<keyword evidence="1" id="KW-0472">Membrane</keyword>
<protein>
    <recommendedName>
        <fullName evidence="2">OmpA-like domain-containing protein</fullName>
    </recommendedName>
</protein>
<dbReference type="Proteomes" id="UP000029692">
    <property type="component" value="Unassembled WGS sequence"/>
</dbReference>
<evidence type="ECO:0000259" key="2">
    <source>
        <dbReference type="PROSITE" id="PS51123"/>
    </source>
</evidence>
<evidence type="ECO:0000313" key="3">
    <source>
        <dbReference type="EMBL" id="KGE73426.1"/>
    </source>
</evidence>
<dbReference type="EMBL" id="JNUP01000029">
    <property type="protein sequence ID" value="KGE73426.1"/>
    <property type="molecule type" value="Genomic_DNA"/>
</dbReference>
<dbReference type="RefSeq" id="WP_037546126.1">
    <property type="nucleotide sequence ID" value="NZ_JNUP01000029.1"/>
</dbReference>
<dbReference type="OrthoDB" id="9805566at2"/>
<evidence type="ECO:0000313" key="4">
    <source>
        <dbReference type="Proteomes" id="UP000029692"/>
    </source>
</evidence>
<dbReference type="SUPFAM" id="SSF103088">
    <property type="entry name" value="OmpA-like"/>
    <property type="match status" value="1"/>
</dbReference>
<proteinExistence type="predicted"/>
<gene>
    <name evidence="3" type="ORF">DC28_03950</name>
</gene>
<dbReference type="Gene3D" id="3.30.1330.60">
    <property type="entry name" value="OmpA-like domain"/>
    <property type="match status" value="1"/>
</dbReference>
<dbReference type="InterPro" id="IPR050330">
    <property type="entry name" value="Bact_OuterMem_StrucFunc"/>
</dbReference>
<organism evidence="3 4">
    <name type="scientific">Spirochaeta lutea</name>
    <dbReference type="NCBI Taxonomy" id="1480694"/>
    <lineage>
        <taxon>Bacteria</taxon>
        <taxon>Pseudomonadati</taxon>
        <taxon>Spirochaetota</taxon>
        <taxon>Spirochaetia</taxon>
        <taxon>Spirochaetales</taxon>
        <taxon>Spirochaetaceae</taxon>
        <taxon>Spirochaeta</taxon>
    </lineage>
</organism>
<dbReference type="PROSITE" id="PS51123">
    <property type="entry name" value="OMPA_2"/>
    <property type="match status" value="1"/>
</dbReference>
<comment type="caution">
    <text evidence="3">The sequence shown here is derived from an EMBL/GenBank/DDBJ whole genome shotgun (WGS) entry which is preliminary data.</text>
</comment>
<evidence type="ECO:0000256" key="1">
    <source>
        <dbReference type="PROSITE-ProRule" id="PRU00473"/>
    </source>
</evidence>
<dbReference type="CDD" id="cd07185">
    <property type="entry name" value="OmpA_C-like"/>
    <property type="match status" value="1"/>
</dbReference>
<dbReference type="PANTHER" id="PTHR30329:SF21">
    <property type="entry name" value="LIPOPROTEIN YIAD-RELATED"/>
    <property type="match status" value="1"/>
</dbReference>
<dbReference type="STRING" id="1480694.DC28_03950"/>
<name>A0A098R0Y3_9SPIO</name>
<dbReference type="Pfam" id="PF00691">
    <property type="entry name" value="OmpA"/>
    <property type="match status" value="1"/>
</dbReference>
<dbReference type="InterPro" id="IPR006665">
    <property type="entry name" value="OmpA-like"/>
</dbReference>
<feature type="domain" description="OmpA-like" evidence="2">
    <location>
        <begin position="281"/>
        <end position="398"/>
    </location>
</feature>
<sequence length="398" mass="45266">MKRIGLILILTTVTVWQVPGEVFRYRAYEGQQYRVLSEVNQEVLLDDQLVNSSFQLNKIQVAVEALDDRGANFSLEYQNSVQSNHAQGVYEYDRSYSAEFYRDVLGYMEVPEEYYVPTVQDVPVFPQRDVQPGETWSAPGREVHDLRSGFNLDRPFRFTMPVSYRYQGKAALDGVEYDLILIDYRIYYPTGLPRIPSTNPQLVTGSSSQELYWDNRMGMPVFYREDYELTLVLADGSRATFRGDAQARVIQSTPLDRAEARRSIEDQARELGLEDVGVRDVEDGISIVMENIQFSADSARLAETEALKLEKIARILQSFPDRDILVTGHTALAGTEAGRLELSQARARAVGQFLLDLGARKQDQMMYQGLGAADPLGDNRTEEGRRMNRRVEITILEN</sequence>
<dbReference type="AlphaFoldDB" id="A0A098R0Y3"/>
<dbReference type="GO" id="GO:0016020">
    <property type="term" value="C:membrane"/>
    <property type="evidence" value="ECO:0007669"/>
    <property type="project" value="UniProtKB-UniRule"/>
</dbReference>
<dbReference type="InterPro" id="IPR036737">
    <property type="entry name" value="OmpA-like_sf"/>
</dbReference>
<dbReference type="PANTHER" id="PTHR30329">
    <property type="entry name" value="STATOR ELEMENT OF FLAGELLAR MOTOR COMPLEX"/>
    <property type="match status" value="1"/>
</dbReference>
<dbReference type="eggNOG" id="COG2885">
    <property type="taxonomic scope" value="Bacteria"/>
</dbReference>
<accession>A0A098R0Y3</accession>
<keyword evidence="4" id="KW-1185">Reference proteome</keyword>